<proteinExistence type="predicted"/>
<comment type="caution">
    <text evidence="1">The sequence shown here is derived from an EMBL/GenBank/DDBJ whole genome shotgun (WGS) entry which is preliminary data.</text>
</comment>
<dbReference type="EMBL" id="NUBY01000181">
    <property type="protein sequence ID" value="PEP96791.1"/>
    <property type="molecule type" value="Genomic_DNA"/>
</dbReference>
<protein>
    <submittedName>
        <fullName evidence="1">Transcriptional regulator</fullName>
    </submittedName>
</protein>
<dbReference type="AlphaFoldDB" id="A0A2A8H9Z0"/>
<organism evidence="1 2">
    <name type="scientific">Bacillus toyonensis</name>
    <dbReference type="NCBI Taxonomy" id="155322"/>
    <lineage>
        <taxon>Bacteria</taxon>
        <taxon>Bacillati</taxon>
        <taxon>Bacillota</taxon>
        <taxon>Bacilli</taxon>
        <taxon>Bacillales</taxon>
        <taxon>Bacillaceae</taxon>
        <taxon>Bacillus</taxon>
        <taxon>Bacillus cereus group</taxon>
    </lineage>
</organism>
<evidence type="ECO:0000313" key="2">
    <source>
        <dbReference type="Proteomes" id="UP000220841"/>
    </source>
</evidence>
<accession>A0A2A8H9Z0</accession>
<sequence>MIESPTGKLKGATFKYIESELYGYGDTLREIAFLRKNLILCSPHEDENIGGGRKNVPSRPTE</sequence>
<reference evidence="1 2" key="1">
    <citation type="submission" date="2017-09" db="EMBL/GenBank/DDBJ databases">
        <title>Large-scale bioinformatics analysis of Bacillus genomes uncovers conserved roles of natural products in bacterial physiology.</title>
        <authorList>
            <consortium name="Agbiome Team Llc"/>
            <person name="Bleich R.M."/>
            <person name="Grubbs K.J."/>
            <person name="Santa Maria K.C."/>
            <person name="Allen S.E."/>
            <person name="Farag S."/>
            <person name="Shank E.A."/>
            <person name="Bowers A."/>
        </authorList>
    </citation>
    <scope>NUCLEOTIDE SEQUENCE [LARGE SCALE GENOMIC DNA]</scope>
    <source>
        <strain evidence="1 2">AFS021349</strain>
    </source>
</reference>
<gene>
    <name evidence="1" type="ORF">CN585_25275</name>
</gene>
<feature type="non-terminal residue" evidence="1">
    <location>
        <position position="62"/>
    </location>
</feature>
<dbReference type="Proteomes" id="UP000220841">
    <property type="component" value="Unassembled WGS sequence"/>
</dbReference>
<name>A0A2A8H9Z0_9BACI</name>
<evidence type="ECO:0000313" key="1">
    <source>
        <dbReference type="EMBL" id="PEP96791.1"/>
    </source>
</evidence>